<comment type="similarity">
    <text evidence="1">Belongs to the LysR transcriptional regulatory family.</text>
</comment>
<dbReference type="PROSITE" id="PS50931">
    <property type="entry name" value="HTH_LYSR"/>
    <property type="match status" value="1"/>
</dbReference>
<evidence type="ECO:0000256" key="2">
    <source>
        <dbReference type="ARBA" id="ARBA00023015"/>
    </source>
</evidence>
<dbReference type="InterPro" id="IPR005119">
    <property type="entry name" value="LysR_subst-bd"/>
</dbReference>
<proteinExistence type="inferred from homology"/>
<name>A0A8H9M0J5_9BURK</name>
<evidence type="ECO:0000313" key="6">
    <source>
        <dbReference type="EMBL" id="GHC48190.1"/>
    </source>
</evidence>
<feature type="domain" description="HTH lysR-type" evidence="5">
    <location>
        <begin position="1"/>
        <end position="59"/>
    </location>
</feature>
<evidence type="ECO:0000256" key="1">
    <source>
        <dbReference type="ARBA" id="ARBA00009437"/>
    </source>
</evidence>
<dbReference type="GO" id="GO:0043565">
    <property type="term" value="F:sequence-specific DNA binding"/>
    <property type="evidence" value="ECO:0007669"/>
    <property type="project" value="TreeGrafter"/>
</dbReference>
<dbReference type="PANTHER" id="PTHR30537:SF21">
    <property type="entry name" value="HTH-TYPE TRANSCRIPTIONAL REGULATOR SINR-RELATED"/>
    <property type="match status" value="1"/>
</dbReference>
<sequence length="315" mass="34893">MKALQDLEIFVRTADSNSLSATARALGISPAVASAALKRLEAEIGVQLFLRSTRHLRLTSEGEVFLAQCRPALSALQQASLHLASGRPGSRGQLKLAAPSDLGRNVLLPLLNEFQDLNRGLDIRLHLSDRIANVYSEPIDAAFRYGQPADSNLVALPIAPQHRRILCASPAYLELRGTPASPSELQEHDCLCFMLGGEVHDRWKFEGANEPATVVRVRAVNVSNDGDVVRRWALLGKGIAYKAYFDVVDDLANGRLLPICQDWICESSPLYLLAAGRQQITPLLRQLHQFIVQRLEQWERQHHLPNQYAATTMNV</sequence>
<keyword evidence="2" id="KW-0805">Transcription regulation</keyword>
<dbReference type="InterPro" id="IPR000847">
    <property type="entry name" value="LysR_HTH_N"/>
</dbReference>
<organism evidence="6 7">
    <name type="scientific">Alcaligenes pakistanensis</name>
    <dbReference type="NCBI Taxonomy" id="1482717"/>
    <lineage>
        <taxon>Bacteria</taxon>
        <taxon>Pseudomonadati</taxon>
        <taxon>Pseudomonadota</taxon>
        <taxon>Betaproteobacteria</taxon>
        <taxon>Burkholderiales</taxon>
        <taxon>Alcaligenaceae</taxon>
        <taxon>Alcaligenes</taxon>
    </lineage>
</organism>
<dbReference type="CDD" id="cd08422">
    <property type="entry name" value="PBP2_CrgA_like"/>
    <property type="match status" value="1"/>
</dbReference>
<dbReference type="InterPro" id="IPR058163">
    <property type="entry name" value="LysR-type_TF_proteobact-type"/>
</dbReference>
<evidence type="ECO:0000256" key="3">
    <source>
        <dbReference type="ARBA" id="ARBA00023125"/>
    </source>
</evidence>
<keyword evidence="7" id="KW-1185">Reference proteome</keyword>
<dbReference type="InterPro" id="IPR036390">
    <property type="entry name" value="WH_DNA-bd_sf"/>
</dbReference>
<dbReference type="Proteomes" id="UP000608923">
    <property type="component" value="Unassembled WGS sequence"/>
</dbReference>
<dbReference type="Gene3D" id="1.10.10.10">
    <property type="entry name" value="Winged helix-like DNA-binding domain superfamily/Winged helix DNA-binding domain"/>
    <property type="match status" value="1"/>
</dbReference>
<keyword evidence="3" id="KW-0238">DNA-binding</keyword>
<dbReference type="SUPFAM" id="SSF53850">
    <property type="entry name" value="Periplasmic binding protein-like II"/>
    <property type="match status" value="1"/>
</dbReference>
<dbReference type="Pfam" id="PF03466">
    <property type="entry name" value="LysR_substrate"/>
    <property type="match status" value="1"/>
</dbReference>
<evidence type="ECO:0000259" key="5">
    <source>
        <dbReference type="PROSITE" id="PS50931"/>
    </source>
</evidence>
<dbReference type="GO" id="GO:0006351">
    <property type="term" value="P:DNA-templated transcription"/>
    <property type="evidence" value="ECO:0007669"/>
    <property type="project" value="TreeGrafter"/>
</dbReference>
<dbReference type="SUPFAM" id="SSF46785">
    <property type="entry name" value="Winged helix' DNA-binding domain"/>
    <property type="match status" value="1"/>
</dbReference>
<protein>
    <submittedName>
        <fullName evidence="6">Transcriptional regulator</fullName>
    </submittedName>
</protein>
<keyword evidence="4" id="KW-0804">Transcription</keyword>
<dbReference type="FunFam" id="1.10.10.10:FF:000001">
    <property type="entry name" value="LysR family transcriptional regulator"/>
    <property type="match status" value="1"/>
</dbReference>
<reference evidence="7" key="1">
    <citation type="journal article" date="2019" name="Int. J. Syst. Evol. Microbiol.">
        <title>The Global Catalogue of Microorganisms (GCM) 10K type strain sequencing project: providing services to taxonomists for standard genome sequencing and annotation.</title>
        <authorList>
            <consortium name="The Broad Institute Genomics Platform"/>
            <consortium name="The Broad Institute Genome Sequencing Center for Infectious Disease"/>
            <person name="Wu L."/>
            <person name="Ma J."/>
        </authorList>
    </citation>
    <scope>NUCLEOTIDE SEQUENCE [LARGE SCALE GENOMIC DNA]</scope>
    <source>
        <strain evidence="7">KCTC 42083</strain>
    </source>
</reference>
<gene>
    <name evidence="6" type="ORF">GCM10010096_19640</name>
</gene>
<dbReference type="Pfam" id="PF00126">
    <property type="entry name" value="HTH_1"/>
    <property type="match status" value="1"/>
</dbReference>
<accession>A0A8H9M0J5</accession>
<dbReference type="RefSeq" id="WP_189392388.1">
    <property type="nucleotide sequence ID" value="NZ_BMZN01000003.1"/>
</dbReference>
<dbReference type="Gene3D" id="3.40.190.290">
    <property type="match status" value="1"/>
</dbReference>
<comment type="caution">
    <text evidence="6">The sequence shown here is derived from an EMBL/GenBank/DDBJ whole genome shotgun (WGS) entry which is preliminary data.</text>
</comment>
<dbReference type="EMBL" id="BMZN01000003">
    <property type="protein sequence ID" value="GHC48190.1"/>
    <property type="molecule type" value="Genomic_DNA"/>
</dbReference>
<dbReference type="InterPro" id="IPR036388">
    <property type="entry name" value="WH-like_DNA-bd_sf"/>
</dbReference>
<evidence type="ECO:0000256" key="4">
    <source>
        <dbReference type="ARBA" id="ARBA00023163"/>
    </source>
</evidence>
<dbReference type="PANTHER" id="PTHR30537">
    <property type="entry name" value="HTH-TYPE TRANSCRIPTIONAL REGULATOR"/>
    <property type="match status" value="1"/>
</dbReference>
<evidence type="ECO:0000313" key="7">
    <source>
        <dbReference type="Proteomes" id="UP000608923"/>
    </source>
</evidence>
<dbReference type="GO" id="GO:0003700">
    <property type="term" value="F:DNA-binding transcription factor activity"/>
    <property type="evidence" value="ECO:0007669"/>
    <property type="project" value="InterPro"/>
</dbReference>
<dbReference type="AlphaFoldDB" id="A0A8H9M0J5"/>